<feature type="region of interest" description="Disordered" evidence="1">
    <location>
        <begin position="26"/>
        <end position="55"/>
    </location>
</feature>
<name>A0A8X7NLT9_CANPA</name>
<evidence type="ECO:0000256" key="1">
    <source>
        <dbReference type="SAM" id="MobiDB-lite"/>
    </source>
</evidence>
<dbReference type="OrthoDB" id="4024011at2759"/>
<evidence type="ECO:0000313" key="3">
    <source>
        <dbReference type="Proteomes" id="UP000590412"/>
    </source>
</evidence>
<feature type="region of interest" description="Disordered" evidence="1">
    <location>
        <begin position="183"/>
        <end position="209"/>
    </location>
</feature>
<accession>A0A8X7NLT9</accession>
<dbReference type="AlphaFoldDB" id="A0A8X7NLT9"/>
<sequence length="260" mass="28978">MPPQITFISLTKEIAIPVKIFIKNIPSDPTSTAPPKPDRPSTTGSTTNSTTTSLSINEKSPITIHNINQIKLNNAQIEHLVTTISPRVKNLLYYNLHHNKQQLLNEEGYEVKSVNETLGETFATAGDYFKTTTLKIDNLKIVIPIDVLYQVRYQLGLIEYDEARKYLRDSGLNLVVVKRQQQQQRHKQAGGDGQEGNESGNVPVTTESTLDDDDEIDKVQIKQEESNGINVSNANGYSGHVFNGKSIVGDFATCIKIYVY</sequence>
<feature type="compositionally biased region" description="Polar residues" evidence="1">
    <location>
        <begin position="196"/>
        <end position="208"/>
    </location>
</feature>
<evidence type="ECO:0000313" key="2">
    <source>
        <dbReference type="EMBL" id="KAF6057581.1"/>
    </source>
</evidence>
<proteinExistence type="predicted"/>
<reference evidence="2" key="1">
    <citation type="submission" date="2020-03" db="EMBL/GenBank/DDBJ databases">
        <title>FDA dAtabase for Regulatory Grade micrObial Sequences (FDA-ARGOS): Supporting development and validation of Infectious Disease Dx tests.</title>
        <authorList>
            <person name="Campos J."/>
            <person name="Goldberg B."/>
            <person name="Tallon L."/>
            <person name="Sadzewicz L."/>
            <person name="Vavikolanu K."/>
            <person name="Mehta A."/>
            <person name="Aluvathingal J."/>
            <person name="Nadendla S."/>
            <person name="Nandy P."/>
            <person name="Geyer C."/>
            <person name="Yan Y."/>
            <person name="Sichtig H."/>
        </authorList>
    </citation>
    <scope>NUCLEOTIDE SEQUENCE [LARGE SCALE GENOMIC DNA]</scope>
    <source>
        <strain evidence="2">FDAARGOS_652</strain>
    </source>
</reference>
<dbReference type="EMBL" id="JABWAB010000003">
    <property type="protein sequence ID" value="KAF6057581.1"/>
    <property type="molecule type" value="Genomic_DNA"/>
</dbReference>
<feature type="compositionally biased region" description="Low complexity" evidence="1">
    <location>
        <begin position="41"/>
        <end position="55"/>
    </location>
</feature>
<gene>
    <name evidence="2" type="ORF">FOB60_002136</name>
</gene>
<comment type="caution">
    <text evidence="2">The sequence shown here is derived from an EMBL/GenBank/DDBJ whole genome shotgun (WGS) entry which is preliminary data.</text>
</comment>
<dbReference type="Proteomes" id="UP000590412">
    <property type="component" value="Unassembled WGS sequence"/>
</dbReference>
<protein>
    <submittedName>
        <fullName evidence="2">Single strand annealing-weakened 1 family protein</fullName>
    </submittedName>
</protein>
<organism evidence="2 3">
    <name type="scientific">Candida parapsilosis</name>
    <name type="common">Yeast</name>
    <dbReference type="NCBI Taxonomy" id="5480"/>
    <lineage>
        <taxon>Eukaryota</taxon>
        <taxon>Fungi</taxon>
        <taxon>Dikarya</taxon>
        <taxon>Ascomycota</taxon>
        <taxon>Saccharomycotina</taxon>
        <taxon>Pichiomycetes</taxon>
        <taxon>Debaryomycetaceae</taxon>
        <taxon>Candida/Lodderomyces clade</taxon>
        <taxon>Candida</taxon>
    </lineage>
</organism>